<feature type="region of interest" description="Disordered" evidence="1">
    <location>
        <begin position="625"/>
        <end position="645"/>
    </location>
</feature>
<sequence>MVERSDPLHLYGALHMWDVRARSVLSGAQLHGSDALLEFFAGVITSEPEADVTARLRTQFDPQIVLDAENQLRKIGELQASIDFGDAFNTPPKSPVESVMNLLALERHFDRMAGFERHLRRIADQVFDLVDIAANEVLGFQLSDAVRFADLHSQALQSIWESVSHDIAESHAPLSREADDAERMQWLFTDILMFVLDAAAPLVTPDHNGPIAEALGLGSASFENLISALATPLGSQQIQDLHSDNSVRNHPILQTSSGDWMWCRPVDFVHCIFDWAFETCQRHPRLLQKFDKARQSTAERLPADVLAEVFGEDRLHVNVTYPDKESDAEADIVVCLPGANLIVECKGGRITAAARRGAPKRVEKHAEEMITKAADQNLRTAAAIRAGATLNDSKGRVLPVQTDDLNLAVICTFDRIDPFNTYLGHPQNDSLKDRSWTVTLADLLLIADVLPDPSEFFAYIRRRVEMVRADSHRVIVEADALGAWCQDRFNSSKPVIPGGFTLIDKTSDLINDYFTIPPDYIADEDVPRPQSGVPLEILGALGRLLNRNDPEWVKRTEQGFSIHPSEWRIFNRRLALAVNPAMVTGRTARKHLAQAQRGFIVAGMLPVKINVDAPVEGSEGFLIVEPAPTDSNSDTDGTAPGLVDS</sequence>
<gene>
    <name evidence="2" type="ORF">AN908_09135</name>
    <name evidence="3" type="ORF">AN912_05750</name>
</gene>
<evidence type="ECO:0000313" key="3">
    <source>
        <dbReference type="EMBL" id="KPG36061.1"/>
    </source>
</evidence>
<evidence type="ECO:0000313" key="5">
    <source>
        <dbReference type="Proteomes" id="UP000037962"/>
    </source>
</evidence>
<dbReference type="Proteomes" id="UP000037843">
    <property type="component" value="Unassembled WGS sequence"/>
</dbReference>
<protein>
    <recommendedName>
        <fullName evidence="6">NERD domain-containing protein</fullName>
    </recommendedName>
</protein>
<dbReference type="Proteomes" id="UP000037962">
    <property type="component" value="Unassembled WGS sequence"/>
</dbReference>
<dbReference type="EMBL" id="LJFS01000005">
    <property type="protein sequence ID" value="KPG36061.1"/>
    <property type="molecule type" value="Genomic_DNA"/>
</dbReference>
<dbReference type="KEGG" id="miz:BAB75_08455"/>
<reference evidence="4 5" key="1">
    <citation type="submission" date="2015-09" db="EMBL/GenBank/DDBJ databases">
        <title>Genome Sequences of Mycobacterium immunogenum Isolates, Recuperated from a Chloraminated Drinking Water Distribution System Simulator Subjected to Episodes of Nitrification.</title>
        <authorList>
            <person name="Gomez-Alvarez V."/>
            <person name="Revetta R.P."/>
        </authorList>
    </citation>
    <scope>NUCLEOTIDE SEQUENCE [LARGE SCALE GENOMIC DNA]</scope>
    <source>
        <strain evidence="2 4">H008</strain>
        <strain evidence="3 5">H076</strain>
    </source>
</reference>
<dbReference type="AlphaFoldDB" id="A0A7V8RXL6"/>
<accession>A0A7V8RXL6</accession>
<organism evidence="2 4">
    <name type="scientific">Mycobacteroides immunogenum</name>
    <dbReference type="NCBI Taxonomy" id="83262"/>
    <lineage>
        <taxon>Bacteria</taxon>
        <taxon>Bacillati</taxon>
        <taxon>Actinomycetota</taxon>
        <taxon>Actinomycetes</taxon>
        <taxon>Mycobacteriales</taxon>
        <taxon>Mycobacteriaceae</taxon>
        <taxon>Mycobacteroides</taxon>
    </lineage>
</organism>
<dbReference type="RefSeq" id="WP_043075989.1">
    <property type="nucleotide sequence ID" value="NZ_LJFO01000003.1"/>
</dbReference>
<dbReference type="OrthoDB" id="4638306at2"/>
<keyword evidence="5" id="KW-1185">Reference proteome</keyword>
<evidence type="ECO:0008006" key="6">
    <source>
        <dbReference type="Google" id="ProtNLM"/>
    </source>
</evidence>
<evidence type="ECO:0000256" key="1">
    <source>
        <dbReference type="SAM" id="MobiDB-lite"/>
    </source>
</evidence>
<evidence type="ECO:0000313" key="2">
    <source>
        <dbReference type="EMBL" id="KPG14650.1"/>
    </source>
</evidence>
<comment type="caution">
    <text evidence="2">The sequence shown here is derived from an EMBL/GenBank/DDBJ whole genome shotgun (WGS) entry which is preliminary data.</text>
</comment>
<name>A0A7V8RXL6_9MYCO</name>
<dbReference type="EMBL" id="LJFO01000003">
    <property type="protein sequence ID" value="KPG14650.1"/>
    <property type="molecule type" value="Genomic_DNA"/>
</dbReference>
<proteinExistence type="predicted"/>
<evidence type="ECO:0000313" key="4">
    <source>
        <dbReference type="Proteomes" id="UP000037843"/>
    </source>
</evidence>